<keyword evidence="5" id="KW-0472">Membrane</keyword>
<dbReference type="InterPro" id="IPR003594">
    <property type="entry name" value="HATPase_dom"/>
</dbReference>
<accession>A0A6J4RQI7</accession>
<evidence type="ECO:0000313" key="7">
    <source>
        <dbReference type="EMBL" id="CAA9476699.1"/>
    </source>
</evidence>
<keyword evidence="2" id="KW-0418">Kinase</keyword>
<proteinExistence type="predicted"/>
<feature type="transmembrane region" description="Helical" evidence="5">
    <location>
        <begin position="27"/>
        <end position="44"/>
    </location>
</feature>
<dbReference type="SUPFAM" id="SSF55874">
    <property type="entry name" value="ATPase domain of HSP90 chaperone/DNA topoisomerase II/histidine kinase"/>
    <property type="match status" value="1"/>
</dbReference>
<dbReference type="Pfam" id="PF02518">
    <property type="entry name" value="HATPase_c"/>
    <property type="match status" value="1"/>
</dbReference>
<sequence>MIASRRRQPESARTEVRHNGRPPRTQVLLAIIRLAALPVVLLGERLVDHPQDGDDLFLPVFGVAVAYAVATAWWAWRRVDGEAVPAWQLTLDILLLCALAYTSGGPFSQARDGFFVIPIAAALLARPRLTAMASGAAVAAYVGVALLHPATGRPQAVPFEAAQVAYLLWVGLAATLVSTALARRASQVAELAASRGRLVAQTLDSEDHQRRELAEALHDDAIQNLLAARQALSPERLHAADLAMVRLGLDRTVAQLRGAVFDLHPYLLEHAGLGPALNAVAEDCARWGGFEPEVSVDHDSAAGHEQLVFSVGRELIRNVARHAGAERLRVEVTREGGTVFLIVADDGRGLDVDRLHAAPLRGHIGLAAMAERVEAVGGTFTIEGGPGAGTRVEVRLPADERDPEP</sequence>
<dbReference type="InterPro" id="IPR050482">
    <property type="entry name" value="Sensor_HK_TwoCompSys"/>
</dbReference>
<evidence type="ECO:0000256" key="1">
    <source>
        <dbReference type="ARBA" id="ARBA00022679"/>
    </source>
</evidence>
<dbReference type="AlphaFoldDB" id="A0A6J4RQI7"/>
<organism evidence="7">
    <name type="scientific">uncultured Solirubrobacteraceae bacterium</name>
    <dbReference type="NCBI Taxonomy" id="1162706"/>
    <lineage>
        <taxon>Bacteria</taxon>
        <taxon>Bacillati</taxon>
        <taxon>Actinomycetota</taxon>
        <taxon>Thermoleophilia</taxon>
        <taxon>Solirubrobacterales</taxon>
        <taxon>Solirubrobacteraceae</taxon>
        <taxon>environmental samples</taxon>
    </lineage>
</organism>
<name>A0A6J4RQI7_9ACTN</name>
<feature type="transmembrane region" description="Helical" evidence="5">
    <location>
        <begin position="132"/>
        <end position="151"/>
    </location>
</feature>
<dbReference type="PANTHER" id="PTHR24421">
    <property type="entry name" value="NITRATE/NITRITE SENSOR PROTEIN NARX-RELATED"/>
    <property type="match status" value="1"/>
</dbReference>
<dbReference type="Pfam" id="PF25323">
    <property type="entry name" value="6TM_PilS"/>
    <property type="match status" value="1"/>
</dbReference>
<protein>
    <recommendedName>
        <fullName evidence="6">Histidine kinase domain-containing protein</fullName>
    </recommendedName>
</protein>
<keyword evidence="3" id="KW-0902">Two-component regulatory system</keyword>
<feature type="region of interest" description="Disordered" evidence="4">
    <location>
        <begin position="1"/>
        <end position="20"/>
    </location>
</feature>
<evidence type="ECO:0000256" key="4">
    <source>
        <dbReference type="SAM" id="MobiDB-lite"/>
    </source>
</evidence>
<dbReference type="InterPro" id="IPR005467">
    <property type="entry name" value="His_kinase_dom"/>
</dbReference>
<dbReference type="Gene3D" id="3.30.565.10">
    <property type="entry name" value="Histidine kinase-like ATPase, C-terminal domain"/>
    <property type="match status" value="1"/>
</dbReference>
<dbReference type="EMBL" id="CADCVL010000197">
    <property type="protein sequence ID" value="CAA9476699.1"/>
    <property type="molecule type" value="Genomic_DNA"/>
</dbReference>
<dbReference type="GO" id="GO:0000160">
    <property type="term" value="P:phosphorelay signal transduction system"/>
    <property type="evidence" value="ECO:0007669"/>
    <property type="project" value="UniProtKB-KW"/>
</dbReference>
<reference evidence="7" key="1">
    <citation type="submission" date="2020-02" db="EMBL/GenBank/DDBJ databases">
        <authorList>
            <person name="Meier V. D."/>
        </authorList>
    </citation>
    <scope>NUCLEOTIDE SEQUENCE</scope>
    <source>
        <strain evidence="7">AVDCRST_MAG65</strain>
    </source>
</reference>
<evidence type="ECO:0000256" key="2">
    <source>
        <dbReference type="ARBA" id="ARBA00022777"/>
    </source>
</evidence>
<feature type="transmembrane region" description="Helical" evidence="5">
    <location>
        <begin position="83"/>
        <end position="101"/>
    </location>
</feature>
<keyword evidence="5" id="KW-0812">Transmembrane</keyword>
<evidence type="ECO:0000256" key="5">
    <source>
        <dbReference type="SAM" id="Phobius"/>
    </source>
</evidence>
<dbReference type="CDD" id="cd16917">
    <property type="entry name" value="HATPase_UhpB-NarQ-NarX-like"/>
    <property type="match status" value="1"/>
</dbReference>
<dbReference type="GO" id="GO:0016301">
    <property type="term" value="F:kinase activity"/>
    <property type="evidence" value="ECO:0007669"/>
    <property type="project" value="UniProtKB-KW"/>
</dbReference>
<keyword evidence="5" id="KW-1133">Transmembrane helix</keyword>
<dbReference type="SMART" id="SM00387">
    <property type="entry name" value="HATPase_c"/>
    <property type="match status" value="1"/>
</dbReference>
<dbReference type="InterPro" id="IPR036890">
    <property type="entry name" value="HATPase_C_sf"/>
</dbReference>
<feature type="domain" description="Histidine kinase" evidence="6">
    <location>
        <begin position="303"/>
        <end position="400"/>
    </location>
</feature>
<keyword evidence="1" id="KW-0808">Transferase</keyword>
<evidence type="ECO:0000259" key="6">
    <source>
        <dbReference type="PROSITE" id="PS50109"/>
    </source>
</evidence>
<evidence type="ECO:0000256" key="3">
    <source>
        <dbReference type="ARBA" id="ARBA00023012"/>
    </source>
</evidence>
<gene>
    <name evidence="7" type="ORF">AVDCRST_MAG65-1170</name>
</gene>
<feature type="compositionally biased region" description="Basic and acidic residues" evidence="4">
    <location>
        <begin position="7"/>
        <end position="18"/>
    </location>
</feature>
<feature type="transmembrane region" description="Helical" evidence="5">
    <location>
        <begin position="56"/>
        <end position="76"/>
    </location>
</feature>
<feature type="transmembrane region" description="Helical" evidence="5">
    <location>
        <begin position="163"/>
        <end position="182"/>
    </location>
</feature>
<dbReference type="PROSITE" id="PS50109">
    <property type="entry name" value="HIS_KIN"/>
    <property type="match status" value="1"/>
</dbReference>